<proteinExistence type="predicted"/>
<keyword evidence="2" id="KW-1185">Reference proteome</keyword>
<reference evidence="1 2" key="1">
    <citation type="submission" date="2022-07" db="EMBL/GenBank/DDBJ databases">
        <title>Genome sequence of Terrisporobacter mayombei DSM6539.</title>
        <authorList>
            <person name="Boeer T."/>
            <person name="Bengelsdorf F.R."/>
            <person name="Daniel R."/>
            <person name="Poehlein A."/>
        </authorList>
    </citation>
    <scope>NUCLEOTIDE SEQUENCE [LARGE SCALE GENOMIC DNA]</scope>
    <source>
        <strain evidence="1 2">DSM 6539</strain>
    </source>
</reference>
<name>A0ABY9PX05_9FIRM</name>
<dbReference type="RefSeq" id="WP_228106615.1">
    <property type="nucleotide sequence ID" value="NZ_CP101637.1"/>
</dbReference>
<dbReference type="Proteomes" id="UP001235030">
    <property type="component" value="Chromosome"/>
</dbReference>
<protein>
    <submittedName>
        <fullName evidence="1">Uncharacterized protein</fullName>
    </submittedName>
</protein>
<organism evidence="1 2">
    <name type="scientific">Terrisporobacter mayombei</name>
    <dbReference type="NCBI Taxonomy" id="1541"/>
    <lineage>
        <taxon>Bacteria</taxon>
        <taxon>Bacillati</taxon>
        <taxon>Bacillota</taxon>
        <taxon>Clostridia</taxon>
        <taxon>Peptostreptococcales</taxon>
        <taxon>Peptostreptococcaceae</taxon>
        <taxon>Terrisporobacter</taxon>
    </lineage>
</organism>
<gene>
    <name evidence="1" type="ORF">TEMA_01620</name>
</gene>
<evidence type="ECO:0000313" key="1">
    <source>
        <dbReference type="EMBL" id="WMT79891.1"/>
    </source>
</evidence>
<evidence type="ECO:0000313" key="2">
    <source>
        <dbReference type="Proteomes" id="UP001235030"/>
    </source>
</evidence>
<dbReference type="EMBL" id="CP101637">
    <property type="protein sequence ID" value="WMT79891.1"/>
    <property type="molecule type" value="Genomic_DNA"/>
</dbReference>
<accession>A0ABY9PX05</accession>
<sequence length="199" mass="23684">MNKSDLKDGMIVELKKGTRFMLVNDCLYNEKNDYNLSHYNDKLICTHITKILDIVKVYTIDISKFVKNEFDSIKLKDMLEDKYLKLIWKREEIDWSKVPIGTKVLVSDTKINWFNGIFLRKIEHSKNDNCFRIVNLSGDVERWKYCKLAEETKEKVTFSDIDKEMNKYCDEHNESEICSKRCDSCGMKYILDNYNVTRK</sequence>